<evidence type="ECO:0000313" key="13">
    <source>
        <dbReference type="Proteomes" id="UP001281003"/>
    </source>
</evidence>
<dbReference type="InterPro" id="IPR002403">
    <property type="entry name" value="Cyt_P450_E_grp-IV"/>
</dbReference>
<comment type="caution">
    <text evidence="12">The sequence shown here is derived from an EMBL/GenBank/DDBJ whole genome shotgun (WGS) entry which is preliminary data.</text>
</comment>
<evidence type="ECO:0000256" key="7">
    <source>
        <dbReference type="ARBA" id="ARBA00023033"/>
    </source>
</evidence>
<dbReference type="PANTHER" id="PTHR24304">
    <property type="entry name" value="CYTOCHROME P450 FAMILY 7"/>
    <property type="match status" value="1"/>
</dbReference>
<dbReference type="Gene3D" id="1.10.630.10">
    <property type="entry name" value="Cytochrome P450"/>
    <property type="match status" value="1"/>
</dbReference>
<evidence type="ECO:0000256" key="6">
    <source>
        <dbReference type="ARBA" id="ARBA00023004"/>
    </source>
</evidence>
<keyword evidence="11" id="KW-0812">Transmembrane</keyword>
<dbReference type="Proteomes" id="UP001281003">
    <property type="component" value="Unassembled WGS sequence"/>
</dbReference>
<dbReference type="GO" id="GO:0004497">
    <property type="term" value="F:monooxygenase activity"/>
    <property type="evidence" value="ECO:0007669"/>
    <property type="project" value="UniProtKB-KW"/>
</dbReference>
<keyword evidence="13" id="KW-1185">Reference proteome</keyword>
<dbReference type="Pfam" id="PF00067">
    <property type="entry name" value="p450"/>
    <property type="match status" value="1"/>
</dbReference>
<dbReference type="AlphaFoldDB" id="A0AAE0PMJ1"/>
<dbReference type="InterPro" id="IPR050529">
    <property type="entry name" value="CYP450_sterol_14alpha_dmase"/>
</dbReference>
<accession>A0AAE0PMJ1</accession>
<dbReference type="CDD" id="cd00302">
    <property type="entry name" value="cytochrome_P450"/>
    <property type="match status" value="1"/>
</dbReference>
<keyword evidence="11" id="KW-0472">Membrane</keyword>
<protein>
    <submittedName>
        <fullName evidence="12">Cytochrome P450</fullName>
    </submittedName>
</protein>
<gene>
    <name evidence="12" type="ORF">B0T20DRAFT_388482</name>
</gene>
<evidence type="ECO:0000256" key="8">
    <source>
        <dbReference type="ARBA" id="ARBA00023194"/>
    </source>
</evidence>
<keyword evidence="5 9" id="KW-0479">Metal-binding</keyword>
<evidence type="ECO:0000256" key="4">
    <source>
        <dbReference type="ARBA" id="ARBA00022617"/>
    </source>
</evidence>
<dbReference type="PRINTS" id="PR00465">
    <property type="entry name" value="EP450IV"/>
</dbReference>
<comment type="cofactor">
    <cofactor evidence="1 9">
        <name>heme</name>
        <dbReference type="ChEBI" id="CHEBI:30413"/>
    </cofactor>
</comment>
<evidence type="ECO:0000256" key="1">
    <source>
        <dbReference type="ARBA" id="ARBA00001971"/>
    </source>
</evidence>
<evidence type="ECO:0000256" key="11">
    <source>
        <dbReference type="SAM" id="Phobius"/>
    </source>
</evidence>
<dbReference type="EMBL" id="JAUTDP010000001">
    <property type="protein sequence ID" value="KAK3402796.1"/>
    <property type="molecule type" value="Genomic_DNA"/>
</dbReference>
<evidence type="ECO:0000256" key="3">
    <source>
        <dbReference type="ARBA" id="ARBA00010617"/>
    </source>
</evidence>
<feature type="compositionally biased region" description="Polar residues" evidence="10">
    <location>
        <begin position="506"/>
        <end position="518"/>
    </location>
</feature>
<keyword evidence="6 9" id="KW-0408">Iron</keyword>
<dbReference type="SUPFAM" id="SSF48264">
    <property type="entry name" value="Cytochrome P450"/>
    <property type="match status" value="1"/>
</dbReference>
<evidence type="ECO:0000256" key="5">
    <source>
        <dbReference type="ARBA" id="ARBA00022723"/>
    </source>
</evidence>
<comment type="similarity">
    <text evidence="3">Belongs to the cytochrome P450 family.</text>
</comment>
<dbReference type="PANTHER" id="PTHR24304:SF2">
    <property type="entry name" value="24-HYDROXYCHOLESTEROL 7-ALPHA-HYDROXYLASE"/>
    <property type="match status" value="1"/>
</dbReference>
<proteinExistence type="inferred from homology"/>
<evidence type="ECO:0000313" key="12">
    <source>
        <dbReference type="EMBL" id="KAK3402796.1"/>
    </source>
</evidence>
<evidence type="ECO:0000256" key="10">
    <source>
        <dbReference type="SAM" id="MobiDB-lite"/>
    </source>
</evidence>
<organism evidence="12 13">
    <name type="scientific">Sordaria brevicollis</name>
    <dbReference type="NCBI Taxonomy" id="83679"/>
    <lineage>
        <taxon>Eukaryota</taxon>
        <taxon>Fungi</taxon>
        <taxon>Dikarya</taxon>
        <taxon>Ascomycota</taxon>
        <taxon>Pezizomycotina</taxon>
        <taxon>Sordariomycetes</taxon>
        <taxon>Sordariomycetidae</taxon>
        <taxon>Sordariales</taxon>
        <taxon>Sordariaceae</taxon>
        <taxon>Sordaria</taxon>
    </lineage>
</organism>
<feature type="region of interest" description="Disordered" evidence="10">
    <location>
        <begin position="502"/>
        <end position="522"/>
    </location>
</feature>
<comment type="pathway">
    <text evidence="2">Antibiotic biosynthesis.</text>
</comment>
<dbReference type="InterPro" id="IPR001128">
    <property type="entry name" value="Cyt_P450"/>
</dbReference>
<keyword evidence="7" id="KW-0503">Monooxygenase</keyword>
<dbReference type="GO" id="GO:0020037">
    <property type="term" value="F:heme binding"/>
    <property type="evidence" value="ECO:0007669"/>
    <property type="project" value="InterPro"/>
</dbReference>
<evidence type="ECO:0000256" key="2">
    <source>
        <dbReference type="ARBA" id="ARBA00004792"/>
    </source>
</evidence>
<sequence>MDSFHLLSKLDTQTLHLRDWPHILAFISIILILSLLTTYVANYRPSLPLNAPPLSKTSDWAILGSLRFFTDRYRFYNEGVLASKTGNFSFYFGKHHLVGLSGVEARKAFFEKKELNMTKGYAVFLTVTPPTPEDSKPVKEMHYDLQDKWFARYLFSFMKSEALDKSLPLVVTDVRNTLDDLATRCSASPTGEGLTDPFDSVYKLVFQLTMRTLGISSWASSSSPMLAKSLDWFETIDKSTSPIRIIFPWLPTVNHFRRMTASAKLYFAVKDEFADRVAKKRREDDAMQHLIDNGEDAMKVLIFIIASLYAAHLNTSTMACWLVVYLAAGCEKEEGGWYKLVRDEVDGALRKHRKDEKQSVGDVLATLTLDEWEAEFPVIQLCLKETTRLQAVGTSFRRNVSGKDVVLGGSGEVVPHGGFATYLLDDVHVNPSIYPDPLRWDPGRYLPDRAEDKKEPLAFLGWGAGRHPCLGMRLAKLEIAILVANLVSMFDFSLCDKKGRHMSEAPETNRSNHTSSGPDTPVRLKYKLREPWA</sequence>
<dbReference type="GO" id="GO:0016705">
    <property type="term" value="F:oxidoreductase activity, acting on paired donors, with incorporation or reduction of molecular oxygen"/>
    <property type="evidence" value="ECO:0007669"/>
    <property type="project" value="InterPro"/>
</dbReference>
<keyword evidence="7" id="KW-0560">Oxidoreductase</keyword>
<keyword evidence="8" id="KW-0045">Antibiotic biosynthesis</keyword>
<evidence type="ECO:0000256" key="9">
    <source>
        <dbReference type="PIRSR" id="PIRSR602403-1"/>
    </source>
</evidence>
<feature type="transmembrane region" description="Helical" evidence="11">
    <location>
        <begin position="20"/>
        <end position="41"/>
    </location>
</feature>
<feature type="binding site" description="axial binding residue" evidence="9">
    <location>
        <position position="469"/>
    </location>
    <ligand>
        <name>heme</name>
        <dbReference type="ChEBI" id="CHEBI:30413"/>
    </ligand>
    <ligandPart>
        <name>Fe</name>
        <dbReference type="ChEBI" id="CHEBI:18248"/>
    </ligandPart>
</feature>
<name>A0AAE0PMJ1_SORBR</name>
<dbReference type="InterPro" id="IPR036396">
    <property type="entry name" value="Cyt_P450_sf"/>
</dbReference>
<keyword evidence="4 9" id="KW-0349">Heme</keyword>
<dbReference type="GO" id="GO:0017000">
    <property type="term" value="P:antibiotic biosynthetic process"/>
    <property type="evidence" value="ECO:0007669"/>
    <property type="project" value="UniProtKB-KW"/>
</dbReference>
<keyword evidence="11" id="KW-1133">Transmembrane helix</keyword>
<reference evidence="12" key="1">
    <citation type="journal article" date="2023" name="Mol. Phylogenet. Evol.">
        <title>Genome-scale phylogeny and comparative genomics of the fungal order Sordariales.</title>
        <authorList>
            <person name="Hensen N."/>
            <person name="Bonometti L."/>
            <person name="Westerberg I."/>
            <person name="Brannstrom I.O."/>
            <person name="Guillou S."/>
            <person name="Cros-Aarteil S."/>
            <person name="Calhoun S."/>
            <person name="Haridas S."/>
            <person name="Kuo A."/>
            <person name="Mondo S."/>
            <person name="Pangilinan J."/>
            <person name="Riley R."/>
            <person name="LaButti K."/>
            <person name="Andreopoulos B."/>
            <person name="Lipzen A."/>
            <person name="Chen C."/>
            <person name="Yan M."/>
            <person name="Daum C."/>
            <person name="Ng V."/>
            <person name="Clum A."/>
            <person name="Steindorff A."/>
            <person name="Ohm R.A."/>
            <person name="Martin F."/>
            <person name="Silar P."/>
            <person name="Natvig D.O."/>
            <person name="Lalanne C."/>
            <person name="Gautier V."/>
            <person name="Ament-Velasquez S.L."/>
            <person name="Kruys A."/>
            <person name="Hutchinson M.I."/>
            <person name="Powell A.J."/>
            <person name="Barry K."/>
            <person name="Miller A.N."/>
            <person name="Grigoriev I.V."/>
            <person name="Debuchy R."/>
            <person name="Gladieux P."/>
            <person name="Hiltunen Thoren M."/>
            <person name="Johannesson H."/>
        </authorList>
    </citation>
    <scope>NUCLEOTIDE SEQUENCE</scope>
    <source>
        <strain evidence="12">FGSC 1904</strain>
    </source>
</reference>
<reference evidence="12" key="2">
    <citation type="submission" date="2023-07" db="EMBL/GenBank/DDBJ databases">
        <authorList>
            <consortium name="Lawrence Berkeley National Laboratory"/>
            <person name="Haridas S."/>
            <person name="Hensen N."/>
            <person name="Bonometti L."/>
            <person name="Westerberg I."/>
            <person name="Brannstrom I.O."/>
            <person name="Guillou S."/>
            <person name="Cros-Aarteil S."/>
            <person name="Calhoun S."/>
            <person name="Kuo A."/>
            <person name="Mondo S."/>
            <person name="Pangilinan J."/>
            <person name="Riley R."/>
            <person name="LaButti K."/>
            <person name="Andreopoulos B."/>
            <person name="Lipzen A."/>
            <person name="Chen C."/>
            <person name="Yanf M."/>
            <person name="Daum C."/>
            <person name="Ng V."/>
            <person name="Clum A."/>
            <person name="Steindorff A."/>
            <person name="Ohm R."/>
            <person name="Martin F."/>
            <person name="Silar P."/>
            <person name="Natvig D."/>
            <person name="Lalanne C."/>
            <person name="Gautier V."/>
            <person name="Ament-velasquez S.L."/>
            <person name="Kruys A."/>
            <person name="Hutchinson M.I."/>
            <person name="Powell A.J."/>
            <person name="Barry K."/>
            <person name="Miller A.N."/>
            <person name="Grigoriev I.V."/>
            <person name="Debuchy R."/>
            <person name="Gladieux P."/>
            <person name="Thoren M.H."/>
            <person name="Johannesson H."/>
        </authorList>
    </citation>
    <scope>NUCLEOTIDE SEQUENCE</scope>
    <source>
        <strain evidence="12">FGSC 1904</strain>
    </source>
</reference>
<dbReference type="GO" id="GO:0005506">
    <property type="term" value="F:iron ion binding"/>
    <property type="evidence" value="ECO:0007669"/>
    <property type="project" value="InterPro"/>
</dbReference>